<evidence type="ECO:0000256" key="3">
    <source>
        <dbReference type="ARBA" id="ARBA00022448"/>
    </source>
</evidence>
<evidence type="ECO:0000256" key="1">
    <source>
        <dbReference type="ARBA" id="ARBA00004418"/>
    </source>
</evidence>
<dbReference type="Gene3D" id="3.40.190.10">
    <property type="entry name" value="Periplasmic binding protein-like II"/>
    <property type="match status" value="1"/>
</dbReference>
<proteinExistence type="inferred from homology"/>
<dbReference type="GO" id="GO:1904680">
    <property type="term" value="F:peptide transmembrane transporter activity"/>
    <property type="evidence" value="ECO:0007669"/>
    <property type="project" value="TreeGrafter"/>
</dbReference>
<dbReference type="Gene3D" id="3.90.76.10">
    <property type="entry name" value="Dipeptide-binding Protein, Domain 1"/>
    <property type="match status" value="1"/>
</dbReference>
<dbReference type="PANTHER" id="PTHR30290:SF9">
    <property type="entry name" value="OLIGOPEPTIDE-BINDING PROTEIN APPA"/>
    <property type="match status" value="1"/>
</dbReference>
<feature type="signal peptide" evidence="5">
    <location>
        <begin position="1"/>
        <end position="20"/>
    </location>
</feature>
<evidence type="ECO:0000256" key="2">
    <source>
        <dbReference type="ARBA" id="ARBA00005695"/>
    </source>
</evidence>
<feature type="chain" id="PRO_5020508814" evidence="5">
    <location>
        <begin position="21"/>
        <end position="537"/>
    </location>
</feature>
<evidence type="ECO:0000313" key="7">
    <source>
        <dbReference type="EMBL" id="QCI69245.1"/>
    </source>
</evidence>
<dbReference type="OrthoDB" id="9803988at2"/>
<dbReference type="InterPro" id="IPR039424">
    <property type="entry name" value="SBP_5"/>
</dbReference>
<keyword evidence="4 5" id="KW-0732">Signal</keyword>
<dbReference type="InterPro" id="IPR023765">
    <property type="entry name" value="SBP_5_CS"/>
</dbReference>
<dbReference type="GO" id="GO:0030288">
    <property type="term" value="C:outer membrane-bounded periplasmic space"/>
    <property type="evidence" value="ECO:0007669"/>
    <property type="project" value="UniProtKB-ARBA"/>
</dbReference>
<protein>
    <submittedName>
        <fullName evidence="7">ABC transporter substrate-binding protein</fullName>
    </submittedName>
</protein>
<dbReference type="GO" id="GO:0015833">
    <property type="term" value="P:peptide transport"/>
    <property type="evidence" value="ECO:0007669"/>
    <property type="project" value="TreeGrafter"/>
</dbReference>
<dbReference type="EMBL" id="CP039690">
    <property type="protein sequence ID" value="QCI69245.1"/>
    <property type="molecule type" value="Genomic_DNA"/>
</dbReference>
<evidence type="ECO:0000256" key="4">
    <source>
        <dbReference type="ARBA" id="ARBA00022729"/>
    </source>
</evidence>
<name>A0A4D7BF10_9HYPH</name>
<dbReference type="PROSITE" id="PS01040">
    <property type="entry name" value="SBP_BACTERIAL_5"/>
    <property type="match status" value="1"/>
</dbReference>
<evidence type="ECO:0000259" key="6">
    <source>
        <dbReference type="Pfam" id="PF00496"/>
    </source>
</evidence>
<reference evidence="7 8" key="1">
    <citation type="submission" date="2019-04" db="EMBL/GenBank/DDBJ databases">
        <title>Phreatobacter aquaticus sp. nov.</title>
        <authorList>
            <person name="Choi A."/>
        </authorList>
    </citation>
    <scope>NUCLEOTIDE SEQUENCE [LARGE SCALE GENOMIC DNA]</scope>
    <source>
        <strain evidence="7 8">KCTC 52518</strain>
    </source>
</reference>
<dbReference type="KEGG" id="pstg:E8M01_15275"/>
<dbReference type="GO" id="GO:0043190">
    <property type="term" value="C:ATP-binding cassette (ABC) transporter complex"/>
    <property type="evidence" value="ECO:0007669"/>
    <property type="project" value="InterPro"/>
</dbReference>
<gene>
    <name evidence="7" type="ORF">E8M01_15275</name>
</gene>
<keyword evidence="3" id="KW-0813">Transport</keyword>
<comment type="subcellular location">
    <subcellularLocation>
        <location evidence="1">Periplasm</location>
    </subcellularLocation>
</comment>
<evidence type="ECO:0000313" key="8">
    <source>
        <dbReference type="Proteomes" id="UP000298781"/>
    </source>
</evidence>
<dbReference type="SUPFAM" id="SSF53850">
    <property type="entry name" value="Periplasmic binding protein-like II"/>
    <property type="match status" value="1"/>
</dbReference>
<dbReference type="PIRSF" id="PIRSF002741">
    <property type="entry name" value="MppA"/>
    <property type="match status" value="1"/>
</dbReference>
<organism evidence="7 8">
    <name type="scientific">Phreatobacter stygius</name>
    <dbReference type="NCBI Taxonomy" id="1940610"/>
    <lineage>
        <taxon>Bacteria</taxon>
        <taxon>Pseudomonadati</taxon>
        <taxon>Pseudomonadota</taxon>
        <taxon>Alphaproteobacteria</taxon>
        <taxon>Hyphomicrobiales</taxon>
        <taxon>Phreatobacteraceae</taxon>
        <taxon>Phreatobacter</taxon>
    </lineage>
</organism>
<accession>A0A4D7BF10</accession>
<evidence type="ECO:0000256" key="5">
    <source>
        <dbReference type="SAM" id="SignalP"/>
    </source>
</evidence>
<dbReference type="Pfam" id="PF00496">
    <property type="entry name" value="SBP_bac_5"/>
    <property type="match status" value="1"/>
</dbReference>
<dbReference type="InterPro" id="IPR000914">
    <property type="entry name" value="SBP_5_dom"/>
</dbReference>
<dbReference type="InterPro" id="IPR030678">
    <property type="entry name" value="Peptide/Ni-bd"/>
</dbReference>
<sequence>MRTIMGAAVAALMLALPAAAQELRVGLSAEPSSVDPHFHNLTPNHQLRSHVFESLTDQDKNQQPIPKLAESVRAVDPTTWEFKLRRGVKFTDGTEFTARDVIFSYCRVPKVENSPSSLVVSMRAIATMTAPDPYTVIVTTTAPHPILANELSNIAIISAKAAGAPENLTFNRAGCTGVEAWPKTEDFNNLKLAIGTGPFRYASFTRGDRIVLERNDGYWGEKPIWQRVTLRPITQAASRVAALLAGDVDFIENPPIQDLPRIKQNPQFATAEALSSRIIYLHFNYLTETPPPGVTDTAGKNPFRDRRVREAISLAIDRDAIVARIMGGVGVAAAELLPNPLPGTNAGIKPERPNIDRAKQLLAEAGYPNGFGLVLGTPNDRYINDGQIAQAIAQMLTRIGIRTQIDAMTASTFFARRNRAEFGFWLSGWAADTAEMSNPLRALAATPDRNRGMGTTNPGGYSNPAMDAKLFEALTIVDDARRNALLAEASKMVMADFGLIPLHFEVSVWAFRRGLTYTAQMNQYSRAELVQQAAASR</sequence>
<dbReference type="PANTHER" id="PTHR30290">
    <property type="entry name" value="PERIPLASMIC BINDING COMPONENT OF ABC TRANSPORTER"/>
    <property type="match status" value="1"/>
</dbReference>
<dbReference type="Gene3D" id="3.10.105.10">
    <property type="entry name" value="Dipeptide-binding Protein, Domain 3"/>
    <property type="match status" value="1"/>
</dbReference>
<dbReference type="CDD" id="cd08498">
    <property type="entry name" value="PBP2_NikA_DppA_OppA_like_2"/>
    <property type="match status" value="1"/>
</dbReference>
<keyword evidence="8" id="KW-1185">Reference proteome</keyword>
<dbReference type="Proteomes" id="UP000298781">
    <property type="component" value="Chromosome"/>
</dbReference>
<comment type="similarity">
    <text evidence="2">Belongs to the bacterial solute-binding protein 5 family.</text>
</comment>
<dbReference type="AlphaFoldDB" id="A0A4D7BF10"/>
<feature type="domain" description="Solute-binding protein family 5" evidence="6">
    <location>
        <begin position="64"/>
        <end position="446"/>
    </location>
</feature>